<evidence type="ECO:0000256" key="1">
    <source>
        <dbReference type="SAM" id="MobiDB-lite"/>
    </source>
</evidence>
<organism evidence="2 3">
    <name type="scientific">Schizophyllum amplum</name>
    <dbReference type="NCBI Taxonomy" id="97359"/>
    <lineage>
        <taxon>Eukaryota</taxon>
        <taxon>Fungi</taxon>
        <taxon>Dikarya</taxon>
        <taxon>Basidiomycota</taxon>
        <taxon>Agaricomycotina</taxon>
        <taxon>Agaricomycetes</taxon>
        <taxon>Agaricomycetidae</taxon>
        <taxon>Agaricales</taxon>
        <taxon>Schizophyllaceae</taxon>
        <taxon>Schizophyllum</taxon>
    </lineage>
</organism>
<dbReference type="AlphaFoldDB" id="A0A550BTT8"/>
<dbReference type="OrthoDB" id="3229882at2759"/>
<name>A0A550BTT8_9AGAR</name>
<keyword evidence="3" id="KW-1185">Reference proteome</keyword>
<evidence type="ECO:0000313" key="3">
    <source>
        <dbReference type="Proteomes" id="UP000320762"/>
    </source>
</evidence>
<feature type="non-terminal residue" evidence="2">
    <location>
        <position position="675"/>
    </location>
</feature>
<accession>A0A550BTT8</accession>
<gene>
    <name evidence="2" type="ORF">BD626DRAFT_379658</name>
</gene>
<reference evidence="2 3" key="1">
    <citation type="journal article" date="2019" name="New Phytol.">
        <title>Comparative genomics reveals unique wood-decay strategies and fruiting body development in the Schizophyllaceae.</title>
        <authorList>
            <person name="Almasi E."/>
            <person name="Sahu N."/>
            <person name="Krizsan K."/>
            <person name="Balint B."/>
            <person name="Kovacs G.M."/>
            <person name="Kiss B."/>
            <person name="Cseklye J."/>
            <person name="Drula E."/>
            <person name="Henrissat B."/>
            <person name="Nagy I."/>
            <person name="Chovatia M."/>
            <person name="Adam C."/>
            <person name="LaButti K."/>
            <person name="Lipzen A."/>
            <person name="Riley R."/>
            <person name="Grigoriev I.V."/>
            <person name="Nagy L.G."/>
        </authorList>
    </citation>
    <scope>NUCLEOTIDE SEQUENCE [LARGE SCALE GENOMIC DNA]</scope>
    <source>
        <strain evidence="2 3">NL-1724</strain>
    </source>
</reference>
<dbReference type="Proteomes" id="UP000320762">
    <property type="component" value="Unassembled WGS sequence"/>
</dbReference>
<proteinExistence type="predicted"/>
<evidence type="ECO:0000313" key="2">
    <source>
        <dbReference type="EMBL" id="TRM55967.1"/>
    </source>
</evidence>
<protein>
    <submittedName>
        <fullName evidence="2">Uncharacterized protein</fullName>
    </submittedName>
</protein>
<feature type="region of interest" description="Disordered" evidence="1">
    <location>
        <begin position="344"/>
        <end position="365"/>
    </location>
</feature>
<feature type="non-terminal residue" evidence="2">
    <location>
        <position position="1"/>
    </location>
</feature>
<dbReference type="EMBL" id="VDMD01000084">
    <property type="protein sequence ID" value="TRM55967.1"/>
    <property type="molecule type" value="Genomic_DNA"/>
</dbReference>
<sequence>LLLWIKNAPTPTQIRDQLMDVESAFSKAMIEYAESCHQGGFTDASRQEVYQALEESKADPSHVDPTYSIPKIIPLEDYCDCGECGCVRCEQTDDWRESVNKETNEILFRTNLHVCNPRYCRANKYGTCKARMPRKVRTESKIDPLTGATRYKHLEAWMNDVCSLITYLIRCNHDCTSLLSGTAVNHIVYYITEYITKMGPQTHVLFDVIKTVFDRSSELTSAGPALKENARRLMTRLVNKLATKMELGAPMLSAYLLGNGDHYTSHRFKPFFWSSYFDVVRASWSVEKEDQRAESVLIMKRQGKVIAVSEAQNYIYRNRELETMKLYDFVRQCHRVTIKTANGSAGKGVAGEDSNAHVEENEDRDFLDDACTEGSDVDEDEDVESEAEDALHASLKNHFTFMKGHSMASTHCIRLVNVKDDLVLNFMRALPRGDSRPRDDYIMTMLMFFKPWRTGGDLKKKEQTWEEAFEAHPFTDDERQLMIQFNVRWECLDGRDDFQKLRANGELPEIVLPFAAEEAREFQKHEELSDALADILSPLEEQGYGEEPENDSYMRNRLAFEEMRTEVMKDGWHIGNNLKPVIDSERVDANKSVKEWTEQIFEAKTRAIEAMTAFTEDKEKRASNGAVIEDVRVVNKAMLTKSYVPPDHPLLIDEIVREYKLNEDQERAVRIVGNH</sequence>
<comment type="caution">
    <text evidence="2">The sequence shown here is derived from an EMBL/GenBank/DDBJ whole genome shotgun (WGS) entry which is preliminary data.</text>
</comment>
<dbReference type="STRING" id="97359.A0A550BTT8"/>